<dbReference type="Proteomes" id="UP000017246">
    <property type="component" value="Unassembled WGS sequence"/>
</dbReference>
<protein>
    <submittedName>
        <fullName evidence="1">Hypothetical transcript</fullName>
    </submittedName>
</protein>
<dbReference type="AlphaFoldDB" id="A0A068YA69"/>
<name>A0A068YA69_ECHMU</name>
<reference evidence="1" key="2">
    <citation type="submission" date="2015-11" db="EMBL/GenBank/DDBJ databases">
        <authorList>
            <person name="Zhang Y."/>
            <person name="Guo Z."/>
        </authorList>
    </citation>
    <scope>NUCLEOTIDE SEQUENCE</scope>
</reference>
<dbReference type="OrthoDB" id="5282002at2759"/>
<keyword evidence="2" id="KW-1185">Reference proteome</keyword>
<dbReference type="STRING" id="6211.A0A068YA69"/>
<sequence>MKVTGDQAILQILKRKLLSIHLIGVETEVDLLPVFKVLNVPAYFTDSCPYSCMWNLEILRSVELWPRVDTSDPHSDLAPLAVNPFRSPILLRAEGTLWSRFSNAFIFSAQATPTAEAGLATLPSSVKL</sequence>
<evidence type="ECO:0000313" key="1">
    <source>
        <dbReference type="EMBL" id="CUT99574.1"/>
    </source>
</evidence>
<evidence type="ECO:0000313" key="2">
    <source>
        <dbReference type="Proteomes" id="UP000017246"/>
    </source>
</evidence>
<dbReference type="EMBL" id="LN902845">
    <property type="protein sequence ID" value="CUT99574.1"/>
    <property type="molecule type" value="Genomic_DNA"/>
</dbReference>
<accession>A0A068YA69</accession>
<reference evidence="1" key="1">
    <citation type="journal article" date="2013" name="Nature">
        <title>The genomes of four tapeworm species reveal adaptations to parasitism.</title>
        <authorList>
            <person name="Tsai I.J."/>
            <person name="Zarowiecki M."/>
            <person name="Holroyd N."/>
            <person name="Garciarrubio A."/>
            <person name="Sanchez-Flores A."/>
            <person name="Brooks K.L."/>
            <person name="Tracey A."/>
            <person name="Bobes R.J."/>
            <person name="Fragoso G."/>
            <person name="Sciutto E."/>
            <person name="Aslett M."/>
            <person name="Beasley H."/>
            <person name="Bennett H.M."/>
            <person name="Cai J."/>
            <person name="Camicia F."/>
            <person name="Clark R."/>
            <person name="Cucher M."/>
            <person name="De Silva N."/>
            <person name="Day T.A."/>
            <person name="Deplazes P."/>
            <person name="Estrada K."/>
            <person name="Fernandez C."/>
            <person name="Holland P.W."/>
            <person name="Hou J."/>
            <person name="Hu S."/>
            <person name="Huckvale T."/>
            <person name="Hung S.S."/>
            <person name="Kamenetzky L."/>
            <person name="Keane J.A."/>
            <person name="Kiss F."/>
            <person name="Koziol U."/>
            <person name="Lambert O."/>
            <person name="Liu K."/>
            <person name="Luo X."/>
            <person name="Luo Y."/>
            <person name="Macchiaroli N."/>
            <person name="Nichol S."/>
            <person name="Paps J."/>
            <person name="Parkinson J."/>
            <person name="Pouchkina-Stantcheva N."/>
            <person name="Riddiford N."/>
            <person name="Rosenzvit M."/>
            <person name="Salinas G."/>
            <person name="Wasmuth J.D."/>
            <person name="Zamanian M."/>
            <person name="Zheng Y."/>
            <person name="Cai X."/>
            <person name="Soberon X."/>
            <person name="Olson P.D."/>
            <person name="Laclette J.P."/>
            <person name="Brehm K."/>
            <person name="Berriman M."/>
            <person name="Garciarrubio A."/>
            <person name="Bobes R.J."/>
            <person name="Fragoso G."/>
            <person name="Sanchez-Flores A."/>
            <person name="Estrada K."/>
            <person name="Cevallos M.A."/>
            <person name="Morett E."/>
            <person name="Gonzalez V."/>
            <person name="Portillo T."/>
            <person name="Ochoa-Leyva A."/>
            <person name="Jose M.V."/>
            <person name="Sciutto E."/>
            <person name="Landa A."/>
            <person name="Jimenez L."/>
            <person name="Valdes V."/>
            <person name="Carrero J.C."/>
            <person name="Larralde C."/>
            <person name="Morales-Montor J."/>
            <person name="Limon-Lason J."/>
            <person name="Soberon X."/>
            <person name="Laclette J.P."/>
        </authorList>
    </citation>
    <scope>NUCLEOTIDE SEQUENCE [LARGE SCALE GENOMIC DNA]</scope>
</reference>
<proteinExistence type="predicted"/>
<organism evidence="1 2">
    <name type="scientific">Echinococcus multilocularis</name>
    <name type="common">Fox tapeworm</name>
    <dbReference type="NCBI Taxonomy" id="6211"/>
    <lineage>
        <taxon>Eukaryota</taxon>
        <taxon>Metazoa</taxon>
        <taxon>Spiralia</taxon>
        <taxon>Lophotrochozoa</taxon>
        <taxon>Platyhelminthes</taxon>
        <taxon>Cestoda</taxon>
        <taxon>Eucestoda</taxon>
        <taxon>Cyclophyllidea</taxon>
        <taxon>Taeniidae</taxon>
        <taxon>Echinococcus</taxon>
    </lineage>
</organism>